<evidence type="ECO:0000313" key="3">
    <source>
        <dbReference type="Proteomes" id="UP000279994"/>
    </source>
</evidence>
<dbReference type="Proteomes" id="UP000279994">
    <property type="component" value="Unassembled WGS sequence"/>
</dbReference>
<gene>
    <name evidence="2" type="ORF">EFL26_12200</name>
</gene>
<comment type="caution">
    <text evidence="2">The sequence shown here is derived from an EMBL/GenBank/DDBJ whole genome shotgun (WGS) entry which is preliminary data.</text>
</comment>
<accession>A0A3N0GMP4</accession>
<dbReference type="AlphaFoldDB" id="A0A3N0GMP4"/>
<dbReference type="RefSeq" id="WP_123223141.1">
    <property type="nucleotide sequence ID" value="NZ_RJSF01000040.1"/>
</dbReference>
<proteinExistence type="predicted"/>
<feature type="signal peptide" evidence="1">
    <location>
        <begin position="1"/>
        <end position="27"/>
    </location>
</feature>
<sequence>MHLATRLAAAPALVLAITGLTATSAHATPDPLSADAVGALAQASCQLDPTAPLSVADLNPVVVAESDVTVVPGELTAHLVRADVNTSLGDVQECTFGVLHRDALLSQVAYDGTATLSLGDGLGGAVASAVTDVELGNMGRGGHVDPTTEVPLNGFLVPTDSVVEDPTYAFSIDRKALEVVPIAVDRTVKDAAGRLLKAQVKAAAQLEKRQVKAAKSKHSAKAVAAAQRAYDKRVAAAQAAYARATAPKSVTRPVSHHVAASGAISVA</sequence>
<evidence type="ECO:0000313" key="2">
    <source>
        <dbReference type="EMBL" id="RNM13734.1"/>
    </source>
</evidence>
<keyword evidence="1" id="KW-0732">Signal</keyword>
<name>A0A3N0GMP4_9ACTN</name>
<keyword evidence="3" id="KW-1185">Reference proteome</keyword>
<organism evidence="2 3">
    <name type="scientific">Nocardioides pocheonensis</name>
    <dbReference type="NCBI Taxonomy" id="661485"/>
    <lineage>
        <taxon>Bacteria</taxon>
        <taxon>Bacillati</taxon>
        <taxon>Actinomycetota</taxon>
        <taxon>Actinomycetes</taxon>
        <taxon>Propionibacteriales</taxon>
        <taxon>Nocardioidaceae</taxon>
        <taxon>Nocardioides</taxon>
    </lineage>
</organism>
<protein>
    <submittedName>
        <fullName evidence="2">Uncharacterized protein</fullName>
    </submittedName>
</protein>
<dbReference type="EMBL" id="RJSF01000040">
    <property type="protein sequence ID" value="RNM13734.1"/>
    <property type="molecule type" value="Genomic_DNA"/>
</dbReference>
<feature type="chain" id="PRO_5017971690" evidence="1">
    <location>
        <begin position="28"/>
        <end position="267"/>
    </location>
</feature>
<reference evidence="2 3" key="1">
    <citation type="submission" date="2018-11" db="EMBL/GenBank/DDBJ databases">
        <authorList>
            <person name="Li F."/>
        </authorList>
    </citation>
    <scope>NUCLEOTIDE SEQUENCE [LARGE SCALE GENOMIC DNA]</scope>
    <source>
        <strain evidence="2 3">Gsoil 818</strain>
    </source>
</reference>
<evidence type="ECO:0000256" key="1">
    <source>
        <dbReference type="SAM" id="SignalP"/>
    </source>
</evidence>